<organism evidence="1">
    <name type="scientific">Sesamum radiatum</name>
    <name type="common">Black benniseed</name>
    <dbReference type="NCBI Taxonomy" id="300843"/>
    <lineage>
        <taxon>Eukaryota</taxon>
        <taxon>Viridiplantae</taxon>
        <taxon>Streptophyta</taxon>
        <taxon>Embryophyta</taxon>
        <taxon>Tracheophyta</taxon>
        <taxon>Spermatophyta</taxon>
        <taxon>Magnoliopsida</taxon>
        <taxon>eudicotyledons</taxon>
        <taxon>Gunneridae</taxon>
        <taxon>Pentapetalae</taxon>
        <taxon>asterids</taxon>
        <taxon>lamiids</taxon>
        <taxon>Lamiales</taxon>
        <taxon>Pedaliaceae</taxon>
        <taxon>Sesamum</taxon>
    </lineage>
</organism>
<reference evidence="1" key="2">
    <citation type="journal article" date="2024" name="Plant">
        <title>Genomic evolution and insights into agronomic trait innovations of Sesamum species.</title>
        <authorList>
            <person name="Miao H."/>
            <person name="Wang L."/>
            <person name="Qu L."/>
            <person name="Liu H."/>
            <person name="Sun Y."/>
            <person name="Le M."/>
            <person name="Wang Q."/>
            <person name="Wei S."/>
            <person name="Zheng Y."/>
            <person name="Lin W."/>
            <person name="Duan Y."/>
            <person name="Cao H."/>
            <person name="Xiong S."/>
            <person name="Wang X."/>
            <person name="Wei L."/>
            <person name="Li C."/>
            <person name="Ma Q."/>
            <person name="Ju M."/>
            <person name="Zhao R."/>
            <person name="Li G."/>
            <person name="Mu C."/>
            <person name="Tian Q."/>
            <person name="Mei H."/>
            <person name="Zhang T."/>
            <person name="Gao T."/>
            <person name="Zhang H."/>
        </authorList>
    </citation>
    <scope>NUCLEOTIDE SEQUENCE</scope>
    <source>
        <strain evidence="1">G02</strain>
    </source>
</reference>
<dbReference type="Pfam" id="PF05919">
    <property type="entry name" value="Mitovir_RNA_pol"/>
    <property type="match status" value="1"/>
</dbReference>
<dbReference type="InterPro" id="IPR008686">
    <property type="entry name" value="RNA_pol_mitovir"/>
</dbReference>
<dbReference type="EMBL" id="JACGWJ010001279">
    <property type="protein sequence ID" value="KAL0283465.1"/>
    <property type="molecule type" value="Genomic_DNA"/>
</dbReference>
<sequence>MDCAGLASYSYGWDVRPTRQVKRKGSRKTFCYDLSAATDRWPLVVLFEVFQNLFDRSFASAVVNSALACNIFEVPFSRRRQSSVSFVTGQPLGYYASWPLFIITPFMVWYAAERVYPG</sequence>
<reference evidence="1" key="1">
    <citation type="submission" date="2020-06" db="EMBL/GenBank/DDBJ databases">
        <authorList>
            <person name="Li T."/>
            <person name="Hu X."/>
            <person name="Zhang T."/>
            <person name="Song X."/>
            <person name="Zhang H."/>
            <person name="Dai N."/>
            <person name="Sheng W."/>
            <person name="Hou X."/>
            <person name="Wei L."/>
        </authorList>
    </citation>
    <scope>NUCLEOTIDE SEQUENCE</scope>
    <source>
        <strain evidence="1">G02</strain>
        <tissue evidence="1">Leaf</tissue>
    </source>
</reference>
<gene>
    <name evidence="1" type="ORF">Sradi_7227700</name>
</gene>
<dbReference type="PANTHER" id="PTHR34456:SF13">
    <property type="entry name" value="REVERSE TRANSCRIPTASE DOMAIN-CONTAINING PROTEIN"/>
    <property type="match status" value="1"/>
</dbReference>
<dbReference type="PANTHER" id="PTHR34456">
    <property type="entry name" value="MITOVIRUS RNA-DEPENDENT RNA POLYMERASE"/>
    <property type="match status" value="1"/>
</dbReference>
<evidence type="ECO:0000313" key="1">
    <source>
        <dbReference type="EMBL" id="KAL0283465.1"/>
    </source>
</evidence>
<comment type="caution">
    <text evidence="1">The sequence shown here is derived from an EMBL/GenBank/DDBJ whole genome shotgun (WGS) entry which is preliminary data.</text>
</comment>
<protein>
    <submittedName>
        <fullName evidence="1">Mitochondrial protein</fullName>
    </submittedName>
</protein>
<accession>A0AAW2IPB8</accession>
<proteinExistence type="predicted"/>
<dbReference type="AlphaFoldDB" id="A0AAW2IPB8"/>
<name>A0AAW2IPB8_SESRA</name>